<gene>
    <name evidence="1" type="ORF">FHX44_116316</name>
</gene>
<keyword evidence="2" id="KW-1185">Reference proteome</keyword>
<proteinExistence type="predicted"/>
<name>A0A561SZT9_9PSEU</name>
<organism evidence="1 2">
    <name type="scientific">Pseudonocardia hierapolitana</name>
    <dbReference type="NCBI Taxonomy" id="1128676"/>
    <lineage>
        <taxon>Bacteria</taxon>
        <taxon>Bacillati</taxon>
        <taxon>Actinomycetota</taxon>
        <taxon>Actinomycetes</taxon>
        <taxon>Pseudonocardiales</taxon>
        <taxon>Pseudonocardiaceae</taxon>
        <taxon>Pseudonocardia</taxon>
    </lineage>
</organism>
<dbReference type="EMBL" id="VIWU01000001">
    <property type="protein sequence ID" value="TWF80373.1"/>
    <property type="molecule type" value="Genomic_DNA"/>
</dbReference>
<reference evidence="1 2" key="1">
    <citation type="submission" date="2019-06" db="EMBL/GenBank/DDBJ databases">
        <title>Sequencing the genomes of 1000 actinobacteria strains.</title>
        <authorList>
            <person name="Klenk H.-P."/>
        </authorList>
    </citation>
    <scope>NUCLEOTIDE SEQUENCE [LARGE SCALE GENOMIC DNA]</scope>
    <source>
        <strain evidence="1 2">DSM 45671</strain>
    </source>
</reference>
<sequence length="184" mass="19904">MPRRSFNNVFVAVNTVPPRPRPTSWLPNPTWPAAADGNCYFRTGEFPDGELFRRFAYSFPGVADQVDGTGFPTLEALRGGGSPPLPPSTIFEHSTIVRPPGYEESSIAEDPHFRHVPAPADSSPDDDFRLGMESPCRGGGVVLTADLRVLDGALPREHPDIGCFRSHAPPLSVGVDGHRTFPAS</sequence>
<dbReference type="AlphaFoldDB" id="A0A561SZT9"/>
<accession>A0A561SZT9</accession>
<dbReference type="Proteomes" id="UP000321261">
    <property type="component" value="Unassembled WGS sequence"/>
</dbReference>
<comment type="caution">
    <text evidence="1">The sequence shown here is derived from an EMBL/GenBank/DDBJ whole genome shotgun (WGS) entry which is preliminary data.</text>
</comment>
<evidence type="ECO:0000313" key="1">
    <source>
        <dbReference type="EMBL" id="TWF80373.1"/>
    </source>
</evidence>
<protein>
    <submittedName>
        <fullName evidence="1">Uncharacterized protein</fullName>
    </submittedName>
</protein>
<evidence type="ECO:0000313" key="2">
    <source>
        <dbReference type="Proteomes" id="UP000321261"/>
    </source>
</evidence>
<dbReference type="RefSeq" id="WP_147259059.1">
    <property type="nucleotide sequence ID" value="NZ_VIWU01000001.1"/>
</dbReference>